<dbReference type="EMBL" id="CP031337">
    <property type="protein sequence ID" value="AXK39426.1"/>
    <property type="molecule type" value="Genomic_DNA"/>
</dbReference>
<evidence type="ECO:0000259" key="3">
    <source>
        <dbReference type="PROSITE" id="PS51866"/>
    </source>
</evidence>
<keyword evidence="1 2" id="KW-0500">Molybdenum</keyword>
<dbReference type="OrthoDB" id="8719578at2"/>
<sequence>MNRLQGEIVAVESVDGVTLVDVAVGGVGLTALLIGALSGASALATGQTVTLGFQEAEVSLARDLAGTISLRNALPCKVTRVERGRLLSQVTLDFQGTTLASIVTTRSADRLALAPGVEVTALVKANEMTLV</sequence>
<dbReference type="RefSeq" id="WP_115433359.1">
    <property type="nucleotide sequence ID" value="NZ_CP031337.1"/>
</dbReference>
<evidence type="ECO:0000256" key="2">
    <source>
        <dbReference type="PROSITE-ProRule" id="PRU01213"/>
    </source>
</evidence>
<dbReference type="InterPro" id="IPR008995">
    <property type="entry name" value="Mo/tungstate-bd_C_term_dom"/>
</dbReference>
<dbReference type="NCBIfam" id="TIGR00638">
    <property type="entry name" value="Mop"/>
    <property type="match status" value="1"/>
</dbReference>
<gene>
    <name evidence="4" type="ORF">DWG20_08270</name>
</gene>
<evidence type="ECO:0000313" key="4">
    <source>
        <dbReference type="EMBL" id="AXK39426.1"/>
    </source>
</evidence>
<evidence type="ECO:0000313" key="5">
    <source>
        <dbReference type="Proteomes" id="UP000254537"/>
    </source>
</evidence>
<dbReference type="AlphaFoldDB" id="A0A345Y674"/>
<feature type="domain" description="Mop" evidence="3">
    <location>
        <begin position="67"/>
        <end position="131"/>
    </location>
</feature>
<dbReference type="PROSITE" id="PS51866">
    <property type="entry name" value="MOP"/>
    <property type="match status" value="1"/>
</dbReference>
<reference evidence="4 5" key="1">
    <citation type="submission" date="2018-07" db="EMBL/GenBank/DDBJ databases">
        <title>Crenobacter cavernae sp. nov., isolated from a karst cave.</title>
        <authorList>
            <person name="Zhu H."/>
        </authorList>
    </citation>
    <scope>NUCLEOTIDE SEQUENCE [LARGE SCALE GENOMIC DNA]</scope>
    <source>
        <strain evidence="4 5">K1W11S-77</strain>
    </source>
</reference>
<dbReference type="InterPro" id="IPR004606">
    <property type="entry name" value="Mop_domain"/>
</dbReference>
<dbReference type="SUPFAM" id="SSF50331">
    <property type="entry name" value="MOP-like"/>
    <property type="match status" value="1"/>
</dbReference>
<dbReference type="Proteomes" id="UP000254537">
    <property type="component" value="Chromosome"/>
</dbReference>
<name>A0A345Y674_9NEIS</name>
<dbReference type="Pfam" id="PF03459">
    <property type="entry name" value="TOBE"/>
    <property type="match status" value="1"/>
</dbReference>
<dbReference type="Gene3D" id="2.40.50.100">
    <property type="match status" value="1"/>
</dbReference>
<proteinExistence type="predicted"/>
<evidence type="ECO:0000256" key="1">
    <source>
        <dbReference type="ARBA" id="ARBA00022505"/>
    </source>
</evidence>
<accession>A0A345Y674</accession>
<organism evidence="4 5">
    <name type="scientific">Crenobacter cavernae</name>
    <dbReference type="NCBI Taxonomy" id="2290923"/>
    <lineage>
        <taxon>Bacteria</taxon>
        <taxon>Pseudomonadati</taxon>
        <taxon>Pseudomonadota</taxon>
        <taxon>Betaproteobacteria</taxon>
        <taxon>Neisseriales</taxon>
        <taxon>Neisseriaceae</taxon>
        <taxon>Crenobacter</taxon>
    </lineage>
</organism>
<protein>
    <recommendedName>
        <fullName evidence="3">Mop domain-containing protein</fullName>
    </recommendedName>
</protein>
<dbReference type="GO" id="GO:0015689">
    <property type="term" value="P:molybdate ion transport"/>
    <property type="evidence" value="ECO:0007669"/>
    <property type="project" value="InterPro"/>
</dbReference>
<dbReference type="KEGG" id="ccah:DWG20_08270"/>
<dbReference type="InterPro" id="IPR005116">
    <property type="entry name" value="Transp-assoc_OB_typ1"/>
</dbReference>